<reference evidence="9 10" key="1">
    <citation type="submission" date="2024-09" db="EMBL/GenBank/DDBJ databases">
        <authorList>
            <person name="Sun Q."/>
            <person name="Mori K."/>
        </authorList>
    </citation>
    <scope>NUCLEOTIDE SEQUENCE [LARGE SCALE GENOMIC DNA]</scope>
    <source>
        <strain evidence="9 10">CCM 7650</strain>
    </source>
</reference>
<comment type="catalytic activity">
    <reaction evidence="6">
        <text>L-valine + 2-oxoglutarate = 3-methyl-2-oxobutanoate + L-glutamate</text>
        <dbReference type="Rhea" id="RHEA:24813"/>
        <dbReference type="ChEBI" id="CHEBI:11851"/>
        <dbReference type="ChEBI" id="CHEBI:16810"/>
        <dbReference type="ChEBI" id="CHEBI:29985"/>
        <dbReference type="ChEBI" id="CHEBI:57762"/>
        <dbReference type="EC" id="2.6.1.42"/>
    </reaction>
</comment>
<comment type="pathway">
    <text evidence="1">Amino-acid biosynthesis; L-isoleucine biosynthesis; L-isoleucine from 2-oxobutanoate: step 4/4.</text>
</comment>
<dbReference type="PANTHER" id="PTHR42743:SF11">
    <property type="entry name" value="AMINODEOXYCHORISMATE LYASE"/>
    <property type="match status" value="1"/>
</dbReference>
<dbReference type="InterPro" id="IPR036038">
    <property type="entry name" value="Aminotransferase-like"/>
</dbReference>
<keyword evidence="10" id="KW-1185">Reference proteome</keyword>
<keyword evidence="9" id="KW-0808">Transferase</keyword>
<keyword evidence="9" id="KW-0032">Aminotransferase</keyword>
<comment type="catalytic activity">
    <reaction evidence="7">
        <text>L-isoleucine + 2-oxoglutarate = (S)-3-methyl-2-oxopentanoate + L-glutamate</text>
        <dbReference type="Rhea" id="RHEA:24801"/>
        <dbReference type="ChEBI" id="CHEBI:16810"/>
        <dbReference type="ChEBI" id="CHEBI:29985"/>
        <dbReference type="ChEBI" id="CHEBI:35146"/>
        <dbReference type="ChEBI" id="CHEBI:58045"/>
        <dbReference type="EC" id="2.6.1.42"/>
    </reaction>
</comment>
<dbReference type="InterPro" id="IPR043131">
    <property type="entry name" value="BCAT-like_N"/>
</dbReference>
<dbReference type="SUPFAM" id="SSF56752">
    <property type="entry name" value="D-aminoacid aminotransferase-like PLP-dependent enzymes"/>
    <property type="match status" value="1"/>
</dbReference>
<evidence type="ECO:0000256" key="4">
    <source>
        <dbReference type="ARBA" id="ARBA00009320"/>
    </source>
</evidence>
<evidence type="ECO:0000256" key="6">
    <source>
        <dbReference type="ARBA" id="ARBA00048212"/>
    </source>
</evidence>
<comment type="similarity">
    <text evidence="4">Belongs to the class-IV pyridoxal-phosphate-dependent aminotransferase family.</text>
</comment>
<comment type="pathway">
    <text evidence="2">Amino-acid biosynthesis; L-valine biosynthesis; L-valine from pyruvate: step 4/4.</text>
</comment>
<evidence type="ECO:0000256" key="2">
    <source>
        <dbReference type="ARBA" id="ARBA00004931"/>
    </source>
</evidence>
<dbReference type="Gene3D" id="3.30.470.10">
    <property type="match status" value="1"/>
</dbReference>
<evidence type="ECO:0000313" key="10">
    <source>
        <dbReference type="Proteomes" id="UP001589797"/>
    </source>
</evidence>
<dbReference type="InterPro" id="IPR043132">
    <property type="entry name" value="BCAT-like_C"/>
</dbReference>
<sequence>MKNFCFANDTIIEAEKASIHPMDIGLIRGYGIFDFFRTFNYRPLFLNDYLDRFIRSAEKTHLSLTLNKEELRSIIHELIAKNDLEAGGIRMVLTGGVSENHFSPTKGSLFIFCEDLDFPAKEKYEKGVKLLALEHVRAIADIKTTNYALPVWHSATWKKEGAEDVIYHLNNIISESSRSNIFIVKDGQISTPDKHILHGITRKRVLELAPDTEIRQITLSELLEADEVFMTSTTKKILPVTSINEFKIGKGNPGPRTKKLLTAFEAMEQKSSV</sequence>
<dbReference type="EC" id="2.6.1.42" evidence="5"/>
<dbReference type="PANTHER" id="PTHR42743">
    <property type="entry name" value="AMINO-ACID AMINOTRANSFERASE"/>
    <property type="match status" value="1"/>
</dbReference>
<dbReference type="Gene3D" id="3.20.10.10">
    <property type="entry name" value="D-amino Acid Aminotransferase, subunit A, domain 2"/>
    <property type="match status" value="1"/>
</dbReference>
<dbReference type="EMBL" id="JBHLWI010000041">
    <property type="protein sequence ID" value="MFC0264048.1"/>
    <property type="molecule type" value="Genomic_DNA"/>
</dbReference>
<dbReference type="InterPro" id="IPR050571">
    <property type="entry name" value="Class-IV_PLP-Dep_Aminotrnsfr"/>
</dbReference>
<proteinExistence type="inferred from homology"/>
<evidence type="ECO:0000256" key="3">
    <source>
        <dbReference type="ARBA" id="ARBA00005072"/>
    </source>
</evidence>
<dbReference type="Pfam" id="PF01063">
    <property type="entry name" value="Aminotran_4"/>
    <property type="match status" value="1"/>
</dbReference>
<comment type="caution">
    <text evidence="9">The sequence shown here is derived from an EMBL/GenBank/DDBJ whole genome shotgun (WGS) entry which is preliminary data.</text>
</comment>
<organism evidence="9 10">
    <name type="scientific">Fontibacter flavus</name>
    <dbReference type="NCBI Taxonomy" id="654838"/>
    <lineage>
        <taxon>Bacteria</taxon>
        <taxon>Pseudomonadati</taxon>
        <taxon>Bacteroidota</taxon>
        <taxon>Cytophagia</taxon>
        <taxon>Cytophagales</taxon>
        <taxon>Cyclobacteriaceae</taxon>
        <taxon>Fontibacter</taxon>
    </lineage>
</organism>
<comment type="catalytic activity">
    <reaction evidence="8">
        <text>L-leucine + 2-oxoglutarate = 4-methyl-2-oxopentanoate + L-glutamate</text>
        <dbReference type="Rhea" id="RHEA:18321"/>
        <dbReference type="ChEBI" id="CHEBI:16810"/>
        <dbReference type="ChEBI" id="CHEBI:17865"/>
        <dbReference type="ChEBI" id="CHEBI:29985"/>
        <dbReference type="ChEBI" id="CHEBI:57427"/>
        <dbReference type="EC" id="2.6.1.42"/>
    </reaction>
</comment>
<evidence type="ECO:0000256" key="5">
    <source>
        <dbReference type="ARBA" id="ARBA00013053"/>
    </source>
</evidence>
<name>A0ABV6FW04_9BACT</name>
<evidence type="ECO:0000256" key="1">
    <source>
        <dbReference type="ARBA" id="ARBA00004824"/>
    </source>
</evidence>
<comment type="pathway">
    <text evidence="3">Amino-acid biosynthesis; L-leucine biosynthesis; L-leucine from 3-methyl-2-oxobutanoate: step 4/4.</text>
</comment>
<evidence type="ECO:0000256" key="7">
    <source>
        <dbReference type="ARBA" id="ARBA00048798"/>
    </source>
</evidence>
<evidence type="ECO:0000256" key="8">
    <source>
        <dbReference type="ARBA" id="ARBA00049229"/>
    </source>
</evidence>
<accession>A0ABV6FW04</accession>
<protein>
    <recommendedName>
        <fullName evidence="5">branched-chain-amino-acid transaminase</fullName>
        <ecNumber evidence="5">2.6.1.42</ecNumber>
    </recommendedName>
</protein>
<dbReference type="RefSeq" id="WP_382388557.1">
    <property type="nucleotide sequence ID" value="NZ_JBHLWI010000041.1"/>
</dbReference>
<dbReference type="InterPro" id="IPR001544">
    <property type="entry name" value="Aminotrans_IV"/>
</dbReference>
<evidence type="ECO:0000313" key="9">
    <source>
        <dbReference type="EMBL" id="MFC0264048.1"/>
    </source>
</evidence>
<dbReference type="Proteomes" id="UP001589797">
    <property type="component" value="Unassembled WGS sequence"/>
</dbReference>
<dbReference type="GO" id="GO:0008483">
    <property type="term" value="F:transaminase activity"/>
    <property type="evidence" value="ECO:0007669"/>
    <property type="project" value="UniProtKB-KW"/>
</dbReference>
<gene>
    <name evidence="9" type="ORF">ACFFIP_15250</name>
</gene>